<comment type="subcellular location">
    <subcellularLocation>
        <location evidence="1">Cell membrane</location>
        <topology evidence="1">Multi-pass membrane protein</topology>
    </subcellularLocation>
</comment>
<reference evidence="9 10" key="1">
    <citation type="submission" date="2019-03" db="EMBL/GenBank/DDBJ databases">
        <title>Sequencing the genomes of 1000 actinobacteria strains.</title>
        <authorList>
            <person name="Klenk H.-P."/>
        </authorList>
    </citation>
    <scope>NUCLEOTIDE SEQUENCE [LARGE SCALE GENOMIC DNA]</scope>
    <source>
        <strain evidence="9 10">DSM 18936</strain>
    </source>
</reference>
<feature type="transmembrane region" description="Helical" evidence="7">
    <location>
        <begin position="762"/>
        <end position="788"/>
    </location>
</feature>
<dbReference type="PANTHER" id="PTHR30572:SF4">
    <property type="entry name" value="ABC TRANSPORTER PERMEASE YTRF"/>
    <property type="match status" value="1"/>
</dbReference>
<feature type="transmembrane region" description="Helical" evidence="7">
    <location>
        <begin position="485"/>
        <end position="505"/>
    </location>
</feature>
<evidence type="ECO:0000259" key="8">
    <source>
        <dbReference type="Pfam" id="PF02687"/>
    </source>
</evidence>
<evidence type="ECO:0000313" key="10">
    <source>
        <dbReference type="Proteomes" id="UP000294558"/>
    </source>
</evidence>
<dbReference type="GO" id="GO:0022857">
    <property type="term" value="F:transmembrane transporter activity"/>
    <property type="evidence" value="ECO:0007669"/>
    <property type="project" value="TreeGrafter"/>
</dbReference>
<evidence type="ECO:0000256" key="3">
    <source>
        <dbReference type="ARBA" id="ARBA00022692"/>
    </source>
</evidence>
<comment type="caution">
    <text evidence="9">The sequence shown here is derived from an EMBL/GenBank/DDBJ whole genome shotgun (WGS) entry which is preliminary data.</text>
</comment>
<protein>
    <submittedName>
        <fullName evidence="9">Putative ABC transport system permease protein</fullName>
    </submittedName>
</protein>
<feature type="transmembrane region" description="Helical" evidence="7">
    <location>
        <begin position="800"/>
        <end position="822"/>
    </location>
</feature>
<accession>A0A4R7I492</accession>
<evidence type="ECO:0000256" key="2">
    <source>
        <dbReference type="ARBA" id="ARBA00022475"/>
    </source>
</evidence>
<evidence type="ECO:0000256" key="5">
    <source>
        <dbReference type="ARBA" id="ARBA00023136"/>
    </source>
</evidence>
<organism evidence="9 10">
    <name type="scientific">Ilumatobacter fluminis</name>
    <dbReference type="NCBI Taxonomy" id="467091"/>
    <lineage>
        <taxon>Bacteria</taxon>
        <taxon>Bacillati</taxon>
        <taxon>Actinomycetota</taxon>
        <taxon>Acidimicrobiia</taxon>
        <taxon>Acidimicrobiales</taxon>
        <taxon>Ilumatobacteraceae</taxon>
        <taxon>Ilumatobacter</taxon>
    </lineage>
</organism>
<keyword evidence="2" id="KW-1003">Cell membrane</keyword>
<keyword evidence="5 7" id="KW-0472">Membrane</keyword>
<dbReference type="GO" id="GO:0005886">
    <property type="term" value="C:plasma membrane"/>
    <property type="evidence" value="ECO:0007669"/>
    <property type="project" value="UniProtKB-SubCell"/>
</dbReference>
<dbReference type="EMBL" id="SOAU01000001">
    <property type="protein sequence ID" value="TDT18431.1"/>
    <property type="molecule type" value="Genomic_DNA"/>
</dbReference>
<keyword evidence="10" id="KW-1185">Reference proteome</keyword>
<feature type="transmembrane region" description="Helical" evidence="7">
    <location>
        <begin position="714"/>
        <end position="735"/>
    </location>
</feature>
<dbReference type="AlphaFoldDB" id="A0A4R7I492"/>
<dbReference type="Pfam" id="PF02687">
    <property type="entry name" value="FtsX"/>
    <property type="match status" value="2"/>
</dbReference>
<dbReference type="RefSeq" id="WP_133870652.1">
    <property type="nucleotide sequence ID" value="NZ_SOAU01000001.1"/>
</dbReference>
<feature type="transmembrane region" description="Helical" evidence="7">
    <location>
        <begin position="430"/>
        <end position="452"/>
    </location>
</feature>
<dbReference type="PANTHER" id="PTHR30572">
    <property type="entry name" value="MEMBRANE COMPONENT OF TRANSPORTER-RELATED"/>
    <property type="match status" value="1"/>
</dbReference>
<evidence type="ECO:0000256" key="7">
    <source>
        <dbReference type="SAM" id="Phobius"/>
    </source>
</evidence>
<comment type="similarity">
    <text evidence="6">Belongs to the ABC-4 integral membrane protein family.</text>
</comment>
<evidence type="ECO:0000313" key="9">
    <source>
        <dbReference type="EMBL" id="TDT18431.1"/>
    </source>
</evidence>
<dbReference type="OrthoDB" id="9780560at2"/>
<keyword evidence="4 7" id="KW-1133">Transmembrane helix</keyword>
<sequence>MFKLAIRGVQMNVGRYIATLVAIMTGVAFFAASGFLADRVIDALEGNARDQYAGVDAAVIADEDAASSGSEFAAKFRVSADVADEIGALPEVTAVAGHLTGAVAFLADDGTTFADGATGRTWVADDELNPTDIVEGAAPTAAGEVVVDQGLADDENLGVGDSATLLTLAGPEDVTIVGITKFGDNDAQDGGGTVSMTDDDAFVWLNSGQEEFDDIFVRGDGSQDELVAAIEPLVPPGMVVQNGDDFVDDQVSAAGSIGRILKQALQVFSLIALFVGGFVIVNTFTVIVAQRMRELAVLSAIGATPKQLKRSLRWEGILIGLIGSILGVAVGFGLTFLLVFVISQLGIDLPGSGLRVTPSVVSQGIVLGTLITFLSVMRPARKAAAVEPIEALRESAVESNTLTRNRIVLVAVLVGGGAAALVAAPSAALLGLGAIAFFVGVILAGPVIALGASRLFRPLMGRLGLEGRLAADNIGRNPQRTATTANALLIGVFLVTLVTVSGTSLKDFAVDQIDQLASADFTMSSAGGTVDDQLVADLEAIDDVEQVVPFRTETVGQANDDSGVPLSLSTGDLVALSEVANVEVEEGTEIADLGTGEVLVVDIGEDTPAIGSTVTYVDSAGDSADFTVAGMIAGSIDSLTLGNLTTQESFDAFVGDTAPTAAFIDAADSTQSDVKEEIEAITDLRPDITLSAGNLLSQLVGQIFDFMINAVNGLLLMSVVVALIGIVNTMSLSIIERRRELGLLRIVGMVDRRVRRMVRIESVLIASVGTVSGVVMGAFMGFSLVFAINRFSSADIGVDFAPLQLVIVLVAGVILGYLAALIPASRSTKPEVLDAIQVT</sequence>
<gene>
    <name evidence="9" type="ORF">BDK89_4051</name>
</gene>
<feature type="transmembrane region" description="Helical" evidence="7">
    <location>
        <begin position="360"/>
        <end position="377"/>
    </location>
</feature>
<dbReference type="Proteomes" id="UP000294558">
    <property type="component" value="Unassembled WGS sequence"/>
</dbReference>
<evidence type="ECO:0000256" key="6">
    <source>
        <dbReference type="ARBA" id="ARBA00038076"/>
    </source>
</evidence>
<proteinExistence type="inferred from homology"/>
<name>A0A4R7I492_9ACTN</name>
<feature type="transmembrane region" description="Helical" evidence="7">
    <location>
        <begin position="267"/>
        <end position="289"/>
    </location>
</feature>
<feature type="domain" description="ABC3 transporter permease C-terminal" evidence="8">
    <location>
        <begin position="714"/>
        <end position="830"/>
    </location>
</feature>
<feature type="domain" description="ABC3 transporter permease C-terminal" evidence="8">
    <location>
        <begin position="267"/>
        <end position="388"/>
    </location>
</feature>
<keyword evidence="3 7" id="KW-0812">Transmembrane</keyword>
<dbReference type="InterPro" id="IPR050250">
    <property type="entry name" value="Macrolide_Exporter_MacB"/>
</dbReference>
<feature type="transmembrane region" description="Helical" evidence="7">
    <location>
        <begin position="16"/>
        <end position="37"/>
    </location>
</feature>
<evidence type="ECO:0000256" key="1">
    <source>
        <dbReference type="ARBA" id="ARBA00004651"/>
    </source>
</evidence>
<feature type="transmembrane region" description="Helical" evidence="7">
    <location>
        <begin position="407"/>
        <end position="424"/>
    </location>
</feature>
<evidence type="ECO:0000256" key="4">
    <source>
        <dbReference type="ARBA" id="ARBA00022989"/>
    </source>
</evidence>
<dbReference type="InterPro" id="IPR003838">
    <property type="entry name" value="ABC3_permease_C"/>
</dbReference>
<feature type="transmembrane region" description="Helical" evidence="7">
    <location>
        <begin position="316"/>
        <end position="340"/>
    </location>
</feature>